<evidence type="ECO:0000313" key="3">
    <source>
        <dbReference type="EMBL" id="MCP9563385.1"/>
    </source>
</evidence>
<dbReference type="EMBL" id="JANDWZ010000002">
    <property type="protein sequence ID" value="MCP9563385.1"/>
    <property type="molecule type" value="Genomic_DNA"/>
</dbReference>
<dbReference type="PANTHER" id="PTHR33408">
    <property type="entry name" value="TRANSPOSASE"/>
    <property type="match status" value="1"/>
</dbReference>
<accession>A0AAW5IK49</accession>
<feature type="domain" description="Transposase InsH N-terminal" evidence="2">
    <location>
        <begin position="20"/>
        <end position="110"/>
    </location>
</feature>
<gene>
    <name evidence="3" type="ORF">NNC64_02190</name>
</gene>
<dbReference type="AlphaFoldDB" id="A0AAW5IK49"/>
<dbReference type="Pfam" id="PF01609">
    <property type="entry name" value="DDE_Tnp_1"/>
    <property type="match status" value="1"/>
</dbReference>
<dbReference type="GO" id="GO:0006313">
    <property type="term" value="P:DNA transposition"/>
    <property type="evidence" value="ECO:0007669"/>
    <property type="project" value="InterPro"/>
</dbReference>
<evidence type="ECO:0000313" key="4">
    <source>
        <dbReference type="Proteomes" id="UP001205531"/>
    </source>
</evidence>
<organism evidence="3 4">
    <name type="scientific">Segatella copri</name>
    <dbReference type="NCBI Taxonomy" id="165179"/>
    <lineage>
        <taxon>Bacteria</taxon>
        <taxon>Pseudomonadati</taxon>
        <taxon>Bacteroidota</taxon>
        <taxon>Bacteroidia</taxon>
        <taxon>Bacteroidales</taxon>
        <taxon>Prevotellaceae</taxon>
        <taxon>Segatella</taxon>
    </lineage>
</organism>
<dbReference type="Proteomes" id="UP001205531">
    <property type="component" value="Unassembled WGS sequence"/>
</dbReference>
<protein>
    <submittedName>
        <fullName evidence="3">Transposase</fullName>
    </submittedName>
</protein>
<dbReference type="GO" id="GO:0003677">
    <property type="term" value="F:DNA binding"/>
    <property type="evidence" value="ECO:0007669"/>
    <property type="project" value="InterPro"/>
</dbReference>
<sequence>MAKIQIKSETRHELSFFPNSFDDYVPKDSKVRMVDRIVRSMDFNPLMDTYDGIGAPPYSPVMLLSLVVFAYINGVYSCRGIADVLKYDVRYMWICGGKQLSFATINRFRSNHMIKLREYEKSLDILGERNSYSKTDSDATFMRLKEDAMNNGQTKPAYNLQIATENQYWTNFALYHNPTDTLTFKPFLDKYKKRYGKQSKSVTADSGYGSEENYEYLEMEEMVGYVKYNWFHKEQHKPSCY</sequence>
<feature type="domain" description="Transposase IS4-like" evidence="1">
    <location>
        <begin position="132"/>
        <end position="218"/>
    </location>
</feature>
<reference evidence="3" key="1">
    <citation type="submission" date="2022-07" db="EMBL/GenBank/DDBJ databases">
        <title>Prevotella copri.</title>
        <authorList>
            <person name="Yang C."/>
        </authorList>
    </citation>
    <scope>NUCLEOTIDE SEQUENCE</scope>
    <source>
        <strain evidence="3">HF2107</strain>
    </source>
</reference>
<dbReference type="GO" id="GO:0004803">
    <property type="term" value="F:transposase activity"/>
    <property type="evidence" value="ECO:0007669"/>
    <property type="project" value="InterPro"/>
</dbReference>
<dbReference type="Pfam" id="PF05598">
    <property type="entry name" value="DUF772"/>
    <property type="match status" value="1"/>
</dbReference>
<proteinExistence type="predicted"/>
<name>A0AAW5IK49_9BACT</name>
<dbReference type="PANTHER" id="PTHR33408:SF2">
    <property type="entry name" value="TRANSPOSASE DDE DOMAIN-CONTAINING PROTEIN"/>
    <property type="match status" value="1"/>
</dbReference>
<dbReference type="InterPro" id="IPR002559">
    <property type="entry name" value="Transposase_11"/>
</dbReference>
<evidence type="ECO:0000259" key="2">
    <source>
        <dbReference type="Pfam" id="PF05598"/>
    </source>
</evidence>
<dbReference type="InterPro" id="IPR008490">
    <property type="entry name" value="Transposase_InsH_N"/>
</dbReference>
<comment type="caution">
    <text evidence="3">The sequence shown here is derived from an EMBL/GenBank/DDBJ whole genome shotgun (WGS) entry which is preliminary data.</text>
</comment>
<evidence type="ECO:0000259" key="1">
    <source>
        <dbReference type="Pfam" id="PF01609"/>
    </source>
</evidence>